<keyword evidence="9" id="KW-0067">ATP-binding</keyword>
<evidence type="ECO:0000256" key="6">
    <source>
        <dbReference type="ARBA" id="ARBA00022747"/>
    </source>
</evidence>
<dbReference type="FunCoup" id="D7DS67">
    <property type="interactions" value="1"/>
</dbReference>
<dbReference type="Pfam" id="PF12008">
    <property type="entry name" value="EcoR124_C"/>
    <property type="match status" value="1"/>
</dbReference>
<dbReference type="EC" id="3.1.21.3" evidence="3"/>
<dbReference type="GO" id="GO:0009307">
    <property type="term" value="P:DNA restriction-modification system"/>
    <property type="evidence" value="ECO:0007669"/>
    <property type="project" value="UniProtKB-KW"/>
</dbReference>
<feature type="domain" description="Helicase ATP-binding" evidence="11">
    <location>
        <begin position="257"/>
        <end position="423"/>
    </location>
</feature>
<comment type="catalytic activity">
    <reaction evidence="1">
        <text>Endonucleolytic cleavage of DNA to give random double-stranded fragments with terminal 5'-phosphates, ATP is simultaneously hydrolyzed.</text>
        <dbReference type="EC" id="3.1.21.3"/>
    </reaction>
</comment>
<dbReference type="Gene3D" id="3.90.1570.50">
    <property type="match status" value="1"/>
</dbReference>
<dbReference type="SMART" id="SM00487">
    <property type="entry name" value="DEXDc"/>
    <property type="match status" value="1"/>
</dbReference>
<evidence type="ECO:0000313" key="12">
    <source>
        <dbReference type="EMBL" id="ADI35977.1"/>
    </source>
</evidence>
<evidence type="ECO:0000256" key="4">
    <source>
        <dbReference type="ARBA" id="ARBA00022722"/>
    </source>
</evidence>
<sequence>MEVESESQLENKFIKQLVNQGYSRIKIEDEKDLENNFREQLYLHNKEKLDNIPFSDYEFNKIMTQLSGKSIFESAKILRDKCILERDEGNTPKKVYLEFIDSNNLNNNIFQVTNQITMKGKYENRYDVTLLINGLPLIQVELKKAGVDIKEAFNQVMRYRKHSYKGLFRYIQIFVIGSNKNVKYFANRDGEILFNSAFFWANVDNKRITNLDEFADNFLEKNRIAKIISEYMIINESDKNLMVMRPYQIYAVESILDRAINTNSNGYVWHTTGSGKTLTSFKASQLLANNPKIDRVFFLVDRKDLDAQTIKEFNKFEKDSVDDTDNTKNLVKQIQEIDRKLIVTTIQKMSIAIKSEKYAEIMDKYKDDKVIFIIDECHRSQFGEMHRVIKKHFVNAQYFGFTGTPIFKENKGAKDMVTADLFKKCLHTYLIKDAIRDGNVLGFLIQYFKTFEGNYDKNDDTKIYKINKKELWSTDERISLICNDIVKNHNLKTRDKEYCSIFAVDSIPSLIKYYNKFKEFDHDLKIAGIYTYEANEASAGINAEHSRDILERIISDYNKIYNTNYSTDTFSNYFIDISKRLKNGQIDILLVVNMFLTGFDSKLLNTIYIDKDMKYHNLIQAFSRTNRVYSANKPHGNVVCYRNLREKTENAIRLFSQTDDVDTVLMESYEFYLDKFKERLEKLHNIANTPDDVDLIEGESKTSEFVMAFKNLTKVLVTMKNFVEFEFEEDKLGIDEQTYQEYKTKYLMVYDDVTRGEYEGTSVLKDIDFSIELMYTDKINVDYILNLLKNLDIDNTKNRDKEIKDIVDKLKKADNEELRLKVELIQEFLEKEVPKIIELNNQDDIESLYYEFEDKKRTEEVEEFAKENNIDTTKLWSYVEEYDYSKTLDKKAVGDSISAPFLKKKRIINKVSEFIQYQAKKYA</sequence>
<evidence type="ECO:0000259" key="11">
    <source>
        <dbReference type="PROSITE" id="PS51192"/>
    </source>
</evidence>
<evidence type="ECO:0000256" key="9">
    <source>
        <dbReference type="ARBA" id="ARBA00022840"/>
    </source>
</evidence>
<dbReference type="AlphaFoldDB" id="D7DS67"/>
<dbReference type="CDD" id="cd18800">
    <property type="entry name" value="SF2_C_EcoR124I-like"/>
    <property type="match status" value="1"/>
</dbReference>
<dbReference type="Gene3D" id="1.20.58.910">
    <property type="match status" value="1"/>
</dbReference>
<dbReference type="InterPro" id="IPR007409">
    <property type="entry name" value="Restrct_endonuc_type1_HsdR_N"/>
</dbReference>
<dbReference type="STRING" id="456320.Mvol_0317"/>
<dbReference type="GO" id="GO:0120545">
    <property type="term" value="F:nucleic acid conformation isomerase activity"/>
    <property type="evidence" value="ECO:0007669"/>
    <property type="project" value="UniProtKB-ARBA"/>
</dbReference>
<dbReference type="InterPro" id="IPR040980">
    <property type="entry name" value="SWI2_SNF2"/>
</dbReference>
<dbReference type="Pfam" id="PF18766">
    <property type="entry name" value="SWI2_SNF2"/>
    <property type="match status" value="1"/>
</dbReference>
<keyword evidence="7" id="KW-0255">Endonuclease</keyword>
<dbReference type="Pfam" id="PF22679">
    <property type="entry name" value="T1R_D3-like"/>
    <property type="match status" value="1"/>
</dbReference>
<dbReference type="CDD" id="cd18030">
    <property type="entry name" value="DEXHc_RE_I_HsdR"/>
    <property type="match status" value="1"/>
</dbReference>
<protein>
    <recommendedName>
        <fullName evidence="3">type I site-specific deoxyribonuclease</fullName>
        <ecNumber evidence="3">3.1.21.3</ecNumber>
    </recommendedName>
</protein>
<evidence type="ECO:0000313" key="13">
    <source>
        <dbReference type="Proteomes" id="UP000007722"/>
    </source>
</evidence>
<dbReference type="InterPro" id="IPR027417">
    <property type="entry name" value="P-loop_NTPase"/>
</dbReference>
<dbReference type="InterPro" id="IPR014001">
    <property type="entry name" value="Helicase_ATP-bd"/>
</dbReference>
<dbReference type="Pfam" id="PF04313">
    <property type="entry name" value="HSDR_N"/>
    <property type="match status" value="1"/>
</dbReference>
<dbReference type="InterPro" id="IPR004473">
    <property type="entry name" value="Restrct_endonuc_typeI_HsdR"/>
</dbReference>
<dbReference type="EMBL" id="CP002057">
    <property type="protein sequence ID" value="ADI35977.1"/>
    <property type="molecule type" value="Genomic_DNA"/>
</dbReference>
<organism evidence="12 13">
    <name type="scientific">Methanococcus voltae (strain ATCC BAA-1334 / A3)</name>
    <dbReference type="NCBI Taxonomy" id="456320"/>
    <lineage>
        <taxon>Archaea</taxon>
        <taxon>Methanobacteriati</taxon>
        <taxon>Methanobacteriota</taxon>
        <taxon>Methanomada group</taxon>
        <taxon>Methanococci</taxon>
        <taxon>Methanococcales</taxon>
        <taxon>Methanococcaceae</taxon>
        <taxon>Methanococcus</taxon>
    </lineage>
</organism>
<reference evidence="12 13" key="1">
    <citation type="submission" date="2010-05" db="EMBL/GenBank/DDBJ databases">
        <title>Complete sequence of Methanococcus voltae A3.</title>
        <authorList>
            <consortium name="US DOE Joint Genome Institute"/>
            <person name="Lucas S."/>
            <person name="Copeland A."/>
            <person name="Lapidus A."/>
            <person name="Cheng J.-F."/>
            <person name="Bruce D."/>
            <person name="Goodwin L."/>
            <person name="Pitluck S."/>
            <person name="Lowry S."/>
            <person name="Clum A."/>
            <person name="Land M."/>
            <person name="Hauser L."/>
            <person name="Kyrpides N."/>
            <person name="Mikhailova N."/>
            <person name="Whitman W.B."/>
            <person name="Woyke T."/>
        </authorList>
    </citation>
    <scope>NUCLEOTIDE SEQUENCE [LARGE SCALE GENOMIC DNA]</scope>
    <source>
        <strain evidence="13">ATCC BAA-1334 / A3</strain>
    </source>
</reference>
<evidence type="ECO:0000256" key="1">
    <source>
        <dbReference type="ARBA" id="ARBA00000851"/>
    </source>
</evidence>
<dbReference type="InterPro" id="IPR022625">
    <property type="entry name" value="TypeI_RM_Rsu_C"/>
</dbReference>
<evidence type="ECO:0000256" key="10">
    <source>
        <dbReference type="ARBA" id="ARBA00023125"/>
    </source>
</evidence>
<dbReference type="GO" id="GO:0003677">
    <property type="term" value="F:DNA binding"/>
    <property type="evidence" value="ECO:0007669"/>
    <property type="project" value="UniProtKB-KW"/>
</dbReference>
<keyword evidence="4" id="KW-0540">Nuclease</keyword>
<dbReference type="REBASE" id="26509">
    <property type="entry name" value="MvoA3ORF318P"/>
</dbReference>
<name>D7DS67_METV3</name>
<keyword evidence="13" id="KW-1185">Reference proteome</keyword>
<evidence type="ECO:0000256" key="7">
    <source>
        <dbReference type="ARBA" id="ARBA00022759"/>
    </source>
</evidence>
<accession>D7DS67</accession>
<dbReference type="GO" id="GO:0009035">
    <property type="term" value="F:type I site-specific deoxyribonuclease activity"/>
    <property type="evidence" value="ECO:0007669"/>
    <property type="project" value="UniProtKB-EC"/>
</dbReference>
<dbReference type="KEGG" id="mvo:Mvol_0317"/>
<dbReference type="GO" id="GO:0005524">
    <property type="term" value="F:ATP binding"/>
    <property type="evidence" value="ECO:0007669"/>
    <property type="project" value="UniProtKB-KW"/>
</dbReference>
<evidence type="ECO:0000256" key="2">
    <source>
        <dbReference type="ARBA" id="ARBA00008598"/>
    </source>
</evidence>
<evidence type="ECO:0000256" key="8">
    <source>
        <dbReference type="ARBA" id="ARBA00022801"/>
    </source>
</evidence>
<keyword evidence="5" id="KW-0547">Nucleotide-binding</keyword>
<evidence type="ECO:0000256" key="3">
    <source>
        <dbReference type="ARBA" id="ARBA00012654"/>
    </source>
</evidence>
<dbReference type="InterPro" id="IPR051268">
    <property type="entry name" value="Type-I_R_enzyme_R_subunit"/>
</dbReference>
<dbReference type="PROSITE" id="PS51192">
    <property type="entry name" value="HELICASE_ATP_BIND_1"/>
    <property type="match status" value="1"/>
</dbReference>
<dbReference type="CDD" id="cd22332">
    <property type="entry name" value="HsdR_N"/>
    <property type="match status" value="1"/>
</dbReference>
<dbReference type="InParanoid" id="D7DS67"/>
<dbReference type="eggNOG" id="arCOG00878">
    <property type="taxonomic scope" value="Archaea"/>
</dbReference>
<dbReference type="Gene3D" id="3.40.50.300">
    <property type="entry name" value="P-loop containing nucleotide triphosphate hydrolases"/>
    <property type="match status" value="2"/>
</dbReference>
<dbReference type="OrthoDB" id="11429at2157"/>
<gene>
    <name evidence="12" type="ordered locus">Mvol_0317</name>
</gene>
<dbReference type="HOGENOM" id="CLU_004848_1_0_2"/>
<evidence type="ECO:0000256" key="5">
    <source>
        <dbReference type="ARBA" id="ARBA00022741"/>
    </source>
</evidence>
<keyword evidence="6" id="KW-0680">Restriction system</keyword>
<dbReference type="SUPFAM" id="SSF52540">
    <property type="entry name" value="P-loop containing nucleoside triphosphate hydrolases"/>
    <property type="match status" value="2"/>
</dbReference>
<dbReference type="InterPro" id="IPR055180">
    <property type="entry name" value="HsdR_RecA-like_helicase_dom_2"/>
</dbReference>
<dbReference type="PANTHER" id="PTHR30195">
    <property type="entry name" value="TYPE I SITE-SPECIFIC DEOXYRIBONUCLEASE PROTEIN SUBUNIT M AND R"/>
    <property type="match status" value="1"/>
</dbReference>
<comment type="similarity">
    <text evidence="2">Belongs to the HsdR family.</text>
</comment>
<dbReference type="NCBIfam" id="TIGR00348">
    <property type="entry name" value="hsdR"/>
    <property type="match status" value="1"/>
</dbReference>
<keyword evidence="10" id="KW-0238">DNA-binding</keyword>
<proteinExistence type="inferred from homology"/>
<keyword evidence="8 12" id="KW-0378">Hydrolase</keyword>
<dbReference type="Proteomes" id="UP000007722">
    <property type="component" value="Chromosome"/>
</dbReference>
<dbReference type="PANTHER" id="PTHR30195:SF16">
    <property type="entry name" value="TYPE I RESTRICTION ENZYME ENDONUCLEASE SUBUNIT"/>
    <property type="match status" value="1"/>
</dbReference>